<dbReference type="Pfam" id="PF20434">
    <property type="entry name" value="BD-FAE"/>
    <property type="match status" value="1"/>
</dbReference>
<comment type="caution">
    <text evidence="3">The sequence shown here is derived from an EMBL/GenBank/DDBJ whole genome shotgun (WGS) entry which is preliminary data.</text>
</comment>
<protein>
    <submittedName>
        <fullName evidence="3">Alpha/beta hydrolase</fullName>
    </submittedName>
</protein>
<sequence length="273" mass="28623">MTADPREVLTRWAPDPDFTVRYGTHPDQVADVRLPADEPTGPLIIFIHGGFWKAEYDRKHVGPLAVDLAARGYPVVTIEFRRIGQEGGGWPGTFDDAAAAVDRVPGLVADALAARGRGVPDLARPILAGHSAGGHLALWYAGRATAPVRGVLALAPVADLVLAHRLRLDDDAVAALLGGGPDEVPDRYEVADPVRSLPSGVPVAVVHGTEDDRVPVEVSRSYVTAARAAGDVPTVVELPGTEHFAVIDPLAAVWPAVLAALDTLRAVDGADGN</sequence>
<name>A0ABX0XSI6_9ACTN</name>
<dbReference type="InterPro" id="IPR029058">
    <property type="entry name" value="AB_hydrolase_fold"/>
</dbReference>
<evidence type="ECO:0000313" key="4">
    <source>
        <dbReference type="Proteomes" id="UP000722989"/>
    </source>
</evidence>
<reference evidence="3 4" key="1">
    <citation type="submission" date="2020-03" db="EMBL/GenBank/DDBJ databases">
        <title>WGS of the type strain of Planosporangium spp.</title>
        <authorList>
            <person name="Thawai C."/>
        </authorList>
    </citation>
    <scope>NUCLEOTIDE SEQUENCE [LARGE SCALE GENOMIC DNA]</scope>
    <source>
        <strain evidence="3 4">TBRC 5610</strain>
    </source>
</reference>
<dbReference type="RefSeq" id="WP_167923842.1">
    <property type="nucleotide sequence ID" value="NZ_JAATVY010000002.1"/>
</dbReference>
<accession>A0ABX0XSI6</accession>
<dbReference type="SUPFAM" id="SSF53474">
    <property type="entry name" value="alpha/beta-Hydrolases"/>
    <property type="match status" value="1"/>
</dbReference>
<dbReference type="EMBL" id="JAATVY010000002">
    <property type="protein sequence ID" value="NJC68971.1"/>
    <property type="molecule type" value="Genomic_DNA"/>
</dbReference>
<proteinExistence type="predicted"/>
<dbReference type="PANTHER" id="PTHR48081:SF33">
    <property type="entry name" value="KYNURENINE FORMAMIDASE"/>
    <property type="match status" value="1"/>
</dbReference>
<feature type="domain" description="BD-FAE-like" evidence="2">
    <location>
        <begin position="31"/>
        <end position="221"/>
    </location>
</feature>
<keyword evidence="4" id="KW-1185">Reference proteome</keyword>
<dbReference type="Proteomes" id="UP000722989">
    <property type="component" value="Unassembled WGS sequence"/>
</dbReference>
<organism evidence="3 4">
    <name type="scientific">Planosporangium thailandense</name>
    <dbReference type="NCBI Taxonomy" id="765197"/>
    <lineage>
        <taxon>Bacteria</taxon>
        <taxon>Bacillati</taxon>
        <taxon>Actinomycetota</taxon>
        <taxon>Actinomycetes</taxon>
        <taxon>Micromonosporales</taxon>
        <taxon>Micromonosporaceae</taxon>
        <taxon>Planosporangium</taxon>
    </lineage>
</organism>
<dbReference type="InterPro" id="IPR050300">
    <property type="entry name" value="GDXG_lipolytic_enzyme"/>
</dbReference>
<dbReference type="GO" id="GO:0016787">
    <property type="term" value="F:hydrolase activity"/>
    <property type="evidence" value="ECO:0007669"/>
    <property type="project" value="UniProtKB-KW"/>
</dbReference>
<dbReference type="InterPro" id="IPR049492">
    <property type="entry name" value="BD-FAE-like_dom"/>
</dbReference>
<evidence type="ECO:0000256" key="1">
    <source>
        <dbReference type="ARBA" id="ARBA00022801"/>
    </source>
</evidence>
<gene>
    <name evidence="3" type="ORF">HC031_04400</name>
</gene>
<keyword evidence="1 3" id="KW-0378">Hydrolase</keyword>
<evidence type="ECO:0000259" key="2">
    <source>
        <dbReference type="Pfam" id="PF20434"/>
    </source>
</evidence>
<dbReference type="Gene3D" id="3.40.50.1820">
    <property type="entry name" value="alpha/beta hydrolase"/>
    <property type="match status" value="1"/>
</dbReference>
<evidence type="ECO:0000313" key="3">
    <source>
        <dbReference type="EMBL" id="NJC68971.1"/>
    </source>
</evidence>
<dbReference type="PANTHER" id="PTHR48081">
    <property type="entry name" value="AB HYDROLASE SUPERFAMILY PROTEIN C4A8.06C"/>
    <property type="match status" value="1"/>
</dbReference>